<dbReference type="PANTHER" id="PTHR21600:SF44">
    <property type="entry name" value="RIBOSOMAL LARGE SUBUNIT PSEUDOURIDINE SYNTHASE D"/>
    <property type="match status" value="1"/>
</dbReference>
<dbReference type="EC" id="5.4.99.-" evidence="4"/>
<comment type="function">
    <text evidence="4">Responsible for synthesis of pseudouridine from uracil.</text>
</comment>
<dbReference type="InterPro" id="IPR050188">
    <property type="entry name" value="RluA_PseudoU_synthase"/>
</dbReference>
<evidence type="ECO:0000256" key="4">
    <source>
        <dbReference type="RuleBase" id="RU362028"/>
    </source>
</evidence>
<dbReference type="PROSITE" id="PS01129">
    <property type="entry name" value="PSI_RLU"/>
    <property type="match status" value="1"/>
</dbReference>
<evidence type="ECO:0000256" key="3">
    <source>
        <dbReference type="ARBA" id="ARBA00023235"/>
    </source>
</evidence>
<name>A0ABW2RQF9_9BACL</name>
<dbReference type="NCBIfam" id="TIGR00005">
    <property type="entry name" value="rluA_subfam"/>
    <property type="match status" value="1"/>
</dbReference>
<sequence>MAKQPPSYSKWITFTISDEWANHTVEEVLKGPLLLSGRMLNRLTRGKGILLNGRAPYLKKKVKTGDQLKVAVRPQEKSELAPEPVPFELIYEDLDLMLVNKPAGVAVHPVRPTDRGTLVHGILYHLQAHGGGGVVRPVHRLDRDTSGLILVAKNAYMHQLLDRQLREKSLKRGYLALIGATLPQVSGTISAPIGRDPQHPTRRRVTERGEPALTHYQVLNQSDRGALVQVQLETGRTHQIRVHFAHLGAPLIGDRLYGGPGLFMKRQALHSAELAFTHPLTGEMMRFTSPLPADMETARQQMGL</sequence>
<dbReference type="InterPro" id="IPR020103">
    <property type="entry name" value="PsdUridine_synth_cat_dom_sf"/>
</dbReference>
<keyword evidence="3 4" id="KW-0413">Isomerase</keyword>
<organism evidence="6 7">
    <name type="scientific">Laceyella putida</name>
    <dbReference type="NCBI Taxonomy" id="110101"/>
    <lineage>
        <taxon>Bacteria</taxon>
        <taxon>Bacillati</taxon>
        <taxon>Bacillota</taxon>
        <taxon>Bacilli</taxon>
        <taxon>Bacillales</taxon>
        <taxon>Thermoactinomycetaceae</taxon>
        <taxon>Laceyella</taxon>
    </lineage>
</organism>
<keyword evidence="7" id="KW-1185">Reference proteome</keyword>
<proteinExistence type="inferred from homology"/>
<dbReference type="CDD" id="cd02869">
    <property type="entry name" value="PseudoU_synth_RluA_like"/>
    <property type="match status" value="1"/>
</dbReference>
<accession>A0ABW2RQF9</accession>
<dbReference type="Pfam" id="PF00849">
    <property type="entry name" value="PseudoU_synth_2"/>
    <property type="match status" value="1"/>
</dbReference>
<evidence type="ECO:0000313" key="6">
    <source>
        <dbReference type="EMBL" id="MFC7443238.1"/>
    </source>
</evidence>
<dbReference type="RefSeq" id="WP_379867564.1">
    <property type="nucleotide sequence ID" value="NZ_JBHTBW010000081.1"/>
</dbReference>
<protein>
    <recommendedName>
        <fullName evidence="4">Pseudouridine synthase</fullName>
        <ecNumber evidence="4">5.4.99.-</ecNumber>
    </recommendedName>
</protein>
<feature type="domain" description="Pseudouridine synthase RsuA/RluA-like" evidence="5">
    <location>
        <begin position="95"/>
        <end position="246"/>
    </location>
</feature>
<comment type="catalytic activity">
    <reaction evidence="1 4">
        <text>a uridine in RNA = a pseudouridine in RNA</text>
        <dbReference type="Rhea" id="RHEA:48348"/>
        <dbReference type="Rhea" id="RHEA-COMP:12068"/>
        <dbReference type="Rhea" id="RHEA-COMP:12069"/>
        <dbReference type="ChEBI" id="CHEBI:65314"/>
        <dbReference type="ChEBI" id="CHEBI:65315"/>
    </reaction>
</comment>
<dbReference type="SUPFAM" id="SSF55120">
    <property type="entry name" value="Pseudouridine synthase"/>
    <property type="match status" value="1"/>
</dbReference>
<dbReference type="InterPro" id="IPR006225">
    <property type="entry name" value="PsdUridine_synth_RluC/D"/>
</dbReference>
<evidence type="ECO:0000259" key="5">
    <source>
        <dbReference type="Pfam" id="PF00849"/>
    </source>
</evidence>
<dbReference type="InterPro" id="IPR006145">
    <property type="entry name" value="PsdUridine_synth_RsuA/RluA"/>
</dbReference>
<dbReference type="GO" id="GO:0016853">
    <property type="term" value="F:isomerase activity"/>
    <property type="evidence" value="ECO:0007669"/>
    <property type="project" value="UniProtKB-KW"/>
</dbReference>
<dbReference type="Proteomes" id="UP001596500">
    <property type="component" value="Unassembled WGS sequence"/>
</dbReference>
<dbReference type="PANTHER" id="PTHR21600">
    <property type="entry name" value="MITOCHONDRIAL RNA PSEUDOURIDINE SYNTHASE"/>
    <property type="match status" value="1"/>
</dbReference>
<evidence type="ECO:0000256" key="2">
    <source>
        <dbReference type="ARBA" id="ARBA00010876"/>
    </source>
</evidence>
<evidence type="ECO:0000313" key="7">
    <source>
        <dbReference type="Proteomes" id="UP001596500"/>
    </source>
</evidence>
<dbReference type="EMBL" id="JBHTBW010000081">
    <property type="protein sequence ID" value="MFC7443238.1"/>
    <property type="molecule type" value="Genomic_DNA"/>
</dbReference>
<dbReference type="Gene3D" id="3.30.2350.10">
    <property type="entry name" value="Pseudouridine synthase"/>
    <property type="match status" value="1"/>
</dbReference>
<comment type="caution">
    <text evidence="6">The sequence shown here is derived from an EMBL/GenBank/DDBJ whole genome shotgun (WGS) entry which is preliminary data.</text>
</comment>
<dbReference type="InterPro" id="IPR006224">
    <property type="entry name" value="PsdUridine_synth_RluA-like_CS"/>
</dbReference>
<reference evidence="7" key="1">
    <citation type="journal article" date="2019" name="Int. J. Syst. Evol. Microbiol.">
        <title>The Global Catalogue of Microorganisms (GCM) 10K type strain sequencing project: providing services to taxonomists for standard genome sequencing and annotation.</title>
        <authorList>
            <consortium name="The Broad Institute Genomics Platform"/>
            <consortium name="The Broad Institute Genome Sequencing Center for Infectious Disease"/>
            <person name="Wu L."/>
            <person name="Ma J."/>
        </authorList>
    </citation>
    <scope>NUCLEOTIDE SEQUENCE [LARGE SCALE GENOMIC DNA]</scope>
    <source>
        <strain evidence="7">CGMCC 1.12942</strain>
    </source>
</reference>
<gene>
    <name evidence="6" type="ORF">ACFQNG_19405</name>
</gene>
<comment type="similarity">
    <text evidence="2 4">Belongs to the pseudouridine synthase RluA family.</text>
</comment>
<evidence type="ECO:0000256" key="1">
    <source>
        <dbReference type="ARBA" id="ARBA00000073"/>
    </source>
</evidence>